<keyword evidence="4" id="KW-1133">Transmembrane helix</keyword>
<feature type="region of interest" description="Disordered" evidence="3">
    <location>
        <begin position="474"/>
        <end position="500"/>
    </location>
</feature>
<protein>
    <recommendedName>
        <fullName evidence="1">diguanylate cyclase</fullName>
        <ecNumber evidence="1">2.7.7.65</ecNumber>
    </recommendedName>
</protein>
<feature type="domain" description="HAMP" evidence="5">
    <location>
        <begin position="71"/>
        <end position="123"/>
    </location>
</feature>
<keyword evidence="4" id="KW-0812">Transmembrane</keyword>
<gene>
    <name evidence="7" type="ORF">AMOR_49190</name>
</gene>
<dbReference type="InterPro" id="IPR003660">
    <property type="entry name" value="HAMP_dom"/>
</dbReference>
<dbReference type="SUPFAM" id="SSF55073">
    <property type="entry name" value="Nucleotide cyclase"/>
    <property type="match status" value="1"/>
</dbReference>
<dbReference type="RefSeq" id="WP_248355119.1">
    <property type="nucleotide sequence ID" value="NZ_AP025591.1"/>
</dbReference>
<reference evidence="8" key="1">
    <citation type="journal article" date="2022" name="Int. J. Syst. Evol. Microbiol.">
        <title>Anaeromyxobacter oryzae sp. nov., Anaeromyxobacter diazotrophicus sp. nov. and Anaeromyxobacter paludicola sp. nov., isolated from paddy soils.</title>
        <authorList>
            <person name="Itoh H."/>
            <person name="Xu Z."/>
            <person name="Mise K."/>
            <person name="Masuda Y."/>
            <person name="Ushijima N."/>
            <person name="Hayakawa C."/>
            <person name="Shiratori Y."/>
            <person name="Senoo K."/>
        </authorList>
    </citation>
    <scope>NUCLEOTIDE SEQUENCE [LARGE SCALE GENOMIC DNA]</scope>
    <source>
        <strain evidence="8">Red232</strain>
    </source>
</reference>
<dbReference type="SMART" id="SM00304">
    <property type="entry name" value="HAMP"/>
    <property type="match status" value="1"/>
</dbReference>
<evidence type="ECO:0000256" key="1">
    <source>
        <dbReference type="ARBA" id="ARBA00012528"/>
    </source>
</evidence>
<feature type="transmembrane region" description="Helical" evidence="4">
    <location>
        <begin position="12"/>
        <end position="33"/>
    </location>
</feature>
<dbReference type="PANTHER" id="PTHR45138">
    <property type="entry name" value="REGULATORY COMPONENTS OF SENSORY TRANSDUCTION SYSTEM"/>
    <property type="match status" value="1"/>
</dbReference>
<dbReference type="CDD" id="cd01949">
    <property type="entry name" value="GGDEF"/>
    <property type="match status" value="1"/>
</dbReference>
<evidence type="ECO:0000256" key="2">
    <source>
        <dbReference type="ARBA" id="ARBA00034247"/>
    </source>
</evidence>
<dbReference type="SUPFAM" id="SSF158472">
    <property type="entry name" value="HAMP domain-like"/>
    <property type="match status" value="1"/>
</dbReference>
<evidence type="ECO:0000256" key="3">
    <source>
        <dbReference type="SAM" id="MobiDB-lite"/>
    </source>
</evidence>
<dbReference type="InterPro" id="IPR029787">
    <property type="entry name" value="Nucleotide_cyclase"/>
</dbReference>
<dbReference type="InterPro" id="IPR003018">
    <property type="entry name" value="GAF"/>
</dbReference>
<keyword evidence="8" id="KW-1185">Reference proteome</keyword>
<sequence length="500" mass="53646">MLSSVRRSLGRKLMLAVGVPSVAFALVLLMWLRSRTEALQPELDASYRLAIGAVIALAAGGAAIHALAMRFLVEQPLQRLAAGLRRAREGDFLHRVPVESDDELGVLAENFNTTLAAVTDLHARRIEDAASMESMQRELALKAQLEARVKELTLLFDLSRRLVSTLELDRLLGIVTELVGRGLGDHAFALFLAEEGTGDLVVRSVSGLDAAVVGTRVRSGEGPAGWAARERATVLVGDTTTDPRRPVLPWHGGDAAGAILSVPLLHQDACTGVLAFFRPARDAFPADEVRLLESVAGQAAIAIENARLHQKMVRLSQTDALTGVHNRRSLFARLELEAERCERFEHHMAIALVDVDRFRAYNEAHGHAAGDAILRRVGALLQGAVRKVDLVARYGGEEFAVLLPRANRAAALAAAEKLRGTVREAALPDGAGHVTISVGVGVWPDDARELAALMDAADAALYAAKRAGRDAVRAHEPGMREHPGRKRDVATTADAEAAGN</sequence>
<dbReference type="NCBIfam" id="TIGR00254">
    <property type="entry name" value="GGDEF"/>
    <property type="match status" value="1"/>
</dbReference>
<comment type="catalytic activity">
    <reaction evidence="2">
        <text>2 GTP = 3',3'-c-di-GMP + 2 diphosphate</text>
        <dbReference type="Rhea" id="RHEA:24898"/>
        <dbReference type="ChEBI" id="CHEBI:33019"/>
        <dbReference type="ChEBI" id="CHEBI:37565"/>
        <dbReference type="ChEBI" id="CHEBI:58805"/>
        <dbReference type="EC" id="2.7.7.65"/>
    </reaction>
</comment>
<feature type="transmembrane region" description="Helical" evidence="4">
    <location>
        <begin position="45"/>
        <end position="69"/>
    </location>
</feature>
<dbReference type="Gene3D" id="3.30.450.40">
    <property type="match status" value="1"/>
</dbReference>
<evidence type="ECO:0000313" key="7">
    <source>
        <dbReference type="EMBL" id="BDG05923.1"/>
    </source>
</evidence>
<dbReference type="Gene3D" id="6.10.340.10">
    <property type="match status" value="1"/>
</dbReference>
<feature type="compositionally biased region" description="Basic and acidic residues" evidence="3">
    <location>
        <begin position="474"/>
        <end position="489"/>
    </location>
</feature>
<dbReference type="CDD" id="cd06225">
    <property type="entry name" value="HAMP"/>
    <property type="match status" value="1"/>
</dbReference>
<dbReference type="InterPro" id="IPR043128">
    <property type="entry name" value="Rev_trsase/Diguanyl_cyclase"/>
</dbReference>
<dbReference type="PROSITE" id="PS50885">
    <property type="entry name" value="HAMP"/>
    <property type="match status" value="1"/>
</dbReference>
<dbReference type="InterPro" id="IPR029016">
    <property type="entry name" value="GAF-like_dom_sf"/>
</dbReference>
<dbReference type="SUPFAM" id="SSF55781">
    <property type="entry name" value="GAF domain-like"/>
    <property type="match status" value="1"/>
</dbReference>
<dbReference type="Pfam" id="PF00990">
    <property type="entry name" value="GGDEF"/>
    <property type="match status" value="1"/>
</dbReference>
<dbReference type="Pfam" id="PF13185">
    <property type="entry name" value="GAF_2"/>
    <property type="match status" value="1"/>
</dbReference>
<name>A0ABN6N248_9BACT</name>
<dbReference type="Proteomes" id="UP001162891">
    <property type="component" value="Chromosome"/>
</dbReference>
<dbReference type="EC" id="2.7.7.65" evidence="1"/>
<evidence type="ECO:0000259" key="6">
    <source>
        <dbReference type="PROSITE" id="PS50887"/>
    </source>
</evidence>
<keyword evidence="4" id="KW-0472">Membrane</keyword>
<dbReference type="Gene3D" id="3.30.70.270">
    <property type="match status" value="1"/>
</dbReference>
<dbReference type="InterPro" id="IPR050469">
    <property type="entry name" value="Diguanylate_Cyclase"/>
</dbReference>
<accession>A0ABN6N248</accession>
<evidence type="ECO:0000256" key="4">
    <source>
        <dbReference type="SAM" id="Phobius"/>
    </source>
</evidence>
<proteinExistence type="predicted"/>
<dbReference type="Pfam" id="PF00672">
    <property type="entry name" value="HAMP"/>
    <property type="match status" value="1"/>
</dbReference>
<evidence type="ECO:0000259" key="5">
    <source>
        <dbReference type="PROSITE" id="PS50885"/>
    </source>
</evidence>
<dbReference type="PANTHER" id="PTHR45138:SF9">
    <property type="entry name" value="DIGUANYLATE CYCLASE DGCM-RELATED"/>
    <property type="match status" value="1"/>
</dbReference>
<dbReference type="PROSITE" id="PS50887">
    <property type="entry name" value="GGDEF"/>
    <property type="match status" value="1"/>
</dbReference>
<organism evidence="7 8">
    <name type="scientific">Anaeromyxobacter oryzae</name>
    <dbReference type="NCBI Taxonomy" id="2918170"/>
    <lineage>
        <taxon>Bacteria</taxon>
        <taxon>Pseudomonadati</taxon>
        <taxon>Myxococcota</taxon>
        <taxon>Myxococcia</taxon>
        <taxon>Myxococcales</taxon>
        <taxon>Cystobacterineae</taxon>
        <taxon>Anaeromyxobacteraceae</taxon>
        <taxon>Anaeromyxobacter</taxon>
    </lineage>
</organism>
<dbReference type="SMART" id="SM00065">
    <property type="entry name" value="GAF"/>
    <property type="match status" value="1"/>
</dbReference>
<dbReference type="EMBL" id="AP025591">
    <property type="protein sequence ID" value="BDG05923.1"/>
    <property type="molecule type" value="Genomic_DNA"/>
</dbReference>
<feature type="domain" description="GGDEF" evidence="6">
    <location>
        <begin position="346"/>
        <end position="477"/>
    </location>
</feature>
<dbReference type="SMART" id="SM00267">
    <property type="entry name" value="GGDEF"/>
    <property type="match status" value="1"/>
</dbReference>
<evidence type="ECO:0000313" key="8">
    <source>
        <dbReference type="Proteomes" id="UP001162891"/>
    </source>
</evidence>
<dbReference type="InterPro" id="IPR000160">
    <property type="entry name" value="GGDEF_dom"/>
</dbReference>